<evidence type="ECO:0000313" key="6">
    <source>
        <dbReference type="Ensembl" id="ENSOKIP00005019451.1"/>
    </source>
</evidence>
<dbReference type="Pfam" id="PF04064">
    <property type="entry name" value="DUF384"/>
    <property type="match status" value="1"/>
</dbReference>
<dbReference type="SUPFAM" id="SSF48371">
    <property type="entry name" value="ARM repeat"/>
    <property type="match status" value="2"/>
</dbReference>
<keyword evidence="3" id="KW-0732">Signal</keyword>
<dbReference type="PANTHER" id="PTHR13387:SF9">
    <property type="entry name" value="PROTEIN HGH1 HOMOLOG"/>
    <property type="match status" value="1"/>
</dbReference>
<dbReference type="InterPro" id="IPR039717">
    <property type="entry name" value="Hgh1"/>
</dbReference>
<dbReference type="Gene3D" id="1.25.10.10">
    <property type="entry name" value="Leucine-rich Repeat Variant"/>
    <property type="match status" value="1"/>
</dbReference>
<dbReference type="InterPro" id="IPR007206">
    <property type="entry name" value="Protein_HGH1_C"/>
</dbReference>
<dbReference type="AlphaFoldDB" id="A0A8C7DCP8"/>
<dbReference type="GeneTree" id="ENSGT00390000016546"/>
<evidence type="ECO:0000256" key="3">
    <source>
        <dbReference type="SAM" id="SignalP"/>
    </source>
</evidence>
<dbReference type="InterPro" id="IPR016024">
    <property type="entry name" value="ARM-type_fold"/>
</dbReference>
<proteinExistence type="inferred from homology"/>
<comment type="similarity">
    <text evidence="1">Belongs to the HGH1 family.</text>
</comment>
<gene>
    <name evidence="6" type="primary">HGH1</name>
    <name evidence="6" type="synonym">LOC109903413</name>
</gene>
<feature type="domain" description="Protein HGH1 C-terminal" evidence="5">
    <location>
        <begin position="404"/>
        <end position="457"/>
    </location>
</feature>
<dbReference type="InterPro" id="IPR007205">
    <property type="entry name" value="Protein_HGH1_N"/>
</dbReference>
<dbReference type="Pfam" id="PF04063">
    <property type="entry name" value="DUF383"/>
    <property type="match status" value="1"/>
</dbReference>
<dbReference type="Ensembl" id="ENSOKIT00005020731.1">
    <property type="protein sequence ID" value="ENSOKIP00005019451.1"/>
    <property type="gene ID" value="ENSOKIG00005008592.1"/>
</dbReference>
<feature type="signal peptide" evidence="3">
    <location>
        <begin position="1"/>
        <end position="31"/>
    </location>
</feature>
<name>A0A8C7DCP8_ONCKI</name>
<evidence type="ECO:0000259" key="4">
    <source>
        <dbReference type="Pfam" id="PF04063"/>
    </source>
</evidence>
<organism evidence="6 7">
    <name type="scientific">Oncorhynchus kisutch</name>
    <name type="common">Coho salmon</name>
    <name type="synonym">Salmo kisutch</name>
    <dbReference type="NCBI Taxonomy" id="8019"/>
    <lineage>
        <taxon>Eukaryota</taxon>
        <taxon>Metazoa</taxon>
        <taxon>Chordata</taxon>
        <taxon>Craniata</taxon>
        <taxon>Vertebrata</taxon>
        <taxon>Euteleostomi</taxon>
        <taxon>Actinopterygii</taxon>
        <taxon>Neopterygii</taxon>
        <taxon>Teleostei</taxon>
        <taxon>Protacanthopterygii</taxon>
        <taxon>Salmoniformes</taxon>
        <taxon>Salmonidae</taxon>
        <taxon>Salmoninae</taxon>
        <taxon>Oncorhynchus</taxon>
    </lineage>
</organism>
<protein>
    <recommendedName>
        <fullName evidence="2">Protein HGH1 homolog</fullName>
    </recommendedName>
</protein>
<dbReference type="KEGG" id="oki:109903413"/>
<keyword evidence="7" id="KW-1185">Reference proteome</keyword>
<evidence type="ECO:0000259" key="5">
    <source>
        <dbReference type="Pfam" id="PF04064"/>
    </source>
</evidence>
<sequence>MNCNPVSTLGFLKIWITIFLLTTNMLSEVEAKELLSFLTLDTRPDVKGQATEYILGLSGNRDGCRYLQTKPDFLKALVTLTTDPSIAIVKDCYHSLINLSADETMHQPLIKDCYHSLINLSADETMHQPLIKDCYHSLINLSADETMHQPLIKDCYHSLINLSADETMHQPLIKDCYHSLINLSADETMHQPLIKDCYHSLINLSADETMHQPLIKDSDFLPMLFKNLLDPEFMFADRICTILTNLSRHVKTCKEVFKAMQKQEIDLAQIVDICCTEGYNKQASLHYLGPLLSNLTQLPETRHFILDKERCVVQRLLPYTQYQASTIRRGGVIGTLRNCCFDHAHHEWLLSDAVDILPFLLLPLAGPEEMSDEENEGLPVDLQYLPEDKEREEDPDIRKMLIETMILLTATKVGRQILKAKNVYAIMREFHNWEKEPHVATACEKLIQVLIGDEPEPDMENLLEVEIPEDVEVKLKDMDAKEQEQLEKDQEDLLNPDKSQQCAGIVRMM</sequence>
<reference evidence="6" key="2">
    <citation type="submission" date="2025-09" db="UniProtKB">
        <authorList>
            <consortium name="Ensembl"/>
        </authorList>
    </citation>
    <scope>IDENTIFICATION</scope>
</reference>
<feature type="domain" description="Protein HGH1 N-terminal" evidence="4">
    <location>
        <begin position="228"/>
        <end position="399"/>
    </location>
</feature>
<evidence type="ECO:0000256" key="2">
    <source>
        <dbReference type="ARBA" id="ARBA00014076"/>
    </source>
</evidence>
<evidence type="ECO:0000256" key="1">
    <source>
        <dbReference type="ARBA" id="ARBA00006712"/>
    </source>
</evidence>
<dbReference type="InterPro" id="IPR011989">
    <property type="entry name" value="ARM-like"/>
</dbReference>
<feature type="chain" id="PRO_5034565866" description="Protein HGH1 homolog" evidence="3">
    <location>
        <begin position="32"/>
        <end position="509"/>
    </location>
</feature>
<dbReference type="Proteomes" id="UP000694557">
    <property type="component" value="Unassembled WGS sequence"/>
</dbReference>
<evidence type="ECO:0000313" key="7">
    <source>
        <dbReference type="Proteomes" id="UP000694557"/>
    </source>
</evidence>
<accession>A0A8C7DCP8</accession>
<reference evidence="6" key="1">
    <citation type="submission" date="2025-08" db="UniProtKB">
        <authorList>
            <consortium name="Ensembl"/>
        </authorList>
    </citation>
    <scope>IDENTIFICATION</scope>
</reference>
<dbReference type="PANTHER" id="PTHR13387">
    <property type="entry name" value="PROTEIN HGH1 HOMOLOG"/>
    <property type="match status" value="1"/>
</dbReference>